<evidence type="ECO:0000313" key="1">
    <source>
        <dbReference type="EMBL" id="TGY77305.1"/>
    </source>
</evidence>
<sequence>MSDVIRLLPDSVANQIAAGEVIQRPASVIKELVENAVDAGATDIKIFIKDAGRTLIQVVDNGNGMSETDARMAFERHATSKISAADDLFTLRTMGFRGEALPSICAISQVEIKTRTDEMQLGTRVLINASVVETQEPCACDRGVNIMVKNIFFNVPARRKFLKSDNVEISNIMREFERLALVNNNIRMSIDLGTRKMDLRAGSFKQRIVDIWKNNLDPHLLPINVDTTLIKINGYISRPENARRRNPLQYLIVNGRNMRHPYFHKAIMNCYESLIASETQPCYFLKFEVDPASIDVNIHPTKSEIKFEYEQEIWPILQASVKASLGKFGAVPSIDFTSDVLPVDPLPDGESPERPSLDIPENYNPFVEQRNSFGAEGSDSGFSGGFFPNEGRETSGRRFSSGDRHRDSVPRNWDSLYAGFMSGKGSVASKVVEGAEGEVTTLRLESAGLSGAAGSNGVLPDMEKAATIGAICFQHAQSYIITSSREGLIIIDQHRAHVRILFEKYMSQIERSEQVSQAIMFPDTLTLDPEFRVALSEVEEELSRLGFQIEYEEENRWRIAGVPAMLKDSDPKDVVLRILESVTEDGVNYGSESKVADQLSERMALAMARSTAIKRGQRLSPDEMEHIVGELFSLPDPAYTPNGNPVYCLLDPQKLESLFR</sequence>
<organism evidence="1 2">
    <name type="scientific">Lepagella muris</name>
    <dbReference type="NCBI Taxonomy" id="3032870"/>
    <lineage>
        <taxon>Bacteria</taxon>
        <taxon>Pseudomonadati</taxon>
        <taxon>Bacteroidota</taxon>
        <taxon>Bacteroidia</taxon>
        <taxon>Bacteroidales</taxon>
        <taxon>Muribaculaceae</taxon>
        <taxon>Lepagella</taxon>
    </lineage>
</organism>
<keyword evidence="1" id="KW-0255">Endonuclease</keyword>
<dbReference type="Proteomes" id="UP000306319">
    <property type="component" value="Unassembled WGS sequence"/>
</dbReference>
<comment type="caution">
    <text evidence="1">The sequence shown here is derived from an EMBL/GenBank/DDBJ whole genome shotgun (WGS) entry which is preliminary data.</text>
</comment>
<protein>
    <submittedName>
        <fullName evidence="1">DNA mismatch repair endonuclease MutL</fullName>
    </submittedName>
</protein>
<gene>
    <name evidence="1" type="primary">mutL</name>
    <name evidence="1" type="ORF">E5331_15330</name>
</gene>
<keyword evidence="2" id="KW-1185">Reference proteome</keyword>
<dbReference type="EMBL" id="SRYB01000027">
    <property type="protein sequence ID" value="TGY77305.1"/>
    <property type="molecule type" value="Genomic_DNA"/>
</dbReference>
<reference evidence="1" key="1">
    <citation type="submission" date="2019-04" db="EMBL/GenBank/DDBJ databases">
        <title>Microbes associate with the intestines of laboratory mice.</title>
        <authorList>
            <person name="Navarre W."/>
            <person name="Wong E."/>
            <person name="Huang K."/>
            <person name="Tropini C."/>
            <person name="Ng K."/>
            <person name="Yu B."/>
        </authorList>
    </citation>
    <scope>NUCLEOTIDE SEQUENCE</scope>
    <source>
        <strain evidence="1">NM04_E33</strain>
    </source>
</reference>
<keyword evidence="1" id="KW-0540">Nuclease</keyword>
<accession>A0AC61REE9</accession>
<evidence type="ECO:0000313" key="2">
    <source>
        <dbReference type="Proteomes" id="UP000306319"/>
    </source>
</evidence>
<proteinExistence type="predicted"/>
<name>A0AC61REE9_9BACT</name>
<keyword evidence="1" id="KW-0378">Hydrolase</keyword>